<comment type="caution">
    <text evidence="2">The sequence shown here is derived from an EMBL/GenBank/DDBJ whole genome shotgun (WGS) entry which is preliminary data.</text>
</comment>
<dbReference type="Proteomes" id="UP000435112">
    <property type="component" value="Unassembled WGS sequence"/>
</dbReference>
<evidence type="ECO:0000313" key="2">
    <source>
        <dbReference type="EMBL" id="KAE9007685.1"/>
    </source>
</evidence>
<dbReference type="AlphaFoldDB" id="A0A6A3KR40"/>
<name>A0A6A3KR40_9STRA</name>
<sequence>MDVPDANHQDVFSNVYDFRQFVDATSWAADVSVAVKILCLSSERLRANIGARVAVIEEGEAQRVGRVRVARGEGRGPGGRELGQGGTYEQDVMEYSTKEDDFVNATAEKEGLVKARMKAETGDRRRQQTSDCISDQLLPVSPTTTSRLTSAAEAHNVPRRKT</sequence>
<dbReference type="EMBL" id="QXFU01001214">
    <property type="protein sequence ID" value="KAE9007685.1"/>
    <property type="molecule type" value="Genomic_DNA"/>
</dbReference>
<feature type="compositionally biased region" description="Basic and acidic residues" evidence="1">
    <location>
        <begin position="115"/>
        <end position="128"/>
    </location>
</feature>
<protein>
    <submittedName>
        <fullName evidence="2">Uncharacterized protein</fullName>
    </submittedName>
</protein>
<accession>A0A6A3KR40</accession>
<feature type="region of interest" description="Disordered" evidence="1">
    <location>
        <begin position="115"/>
        <end position="162"/>
    </location>
</feature>
<organism evidence="2 3">
    <name type="scientific">Phytophthora rubi</name>
    <dbReference type="NCBI Taxonomy" id="129364"/>
    <lineage>
        <taxon>Eukaryota</taxon>
        <taxon>Sar</taxon>
        <taxon>Stramenopiles</taxon>
        <taxon>Oomycota</taxon>
        <taxon>Peronosporomycetes</taxon>
        <taxon>Peronosporales</taxon>
        <taxon>Peronosporaceae</taxon>
        <taxon>Phytophthora</taxon>
    </lineage>
</organism>
<reference evidence="2 3" key="1">
    <citation type="submission" date="2018-09" db="EMBL/GenBank/DDBJ databases">
        <title>Genomic investigation of the strawberry pathogen Phytophthora fragariae indicates pathogenicity is determined by transcriptional variation in three key races.</title>
        <authorList>
            <person name="Adams T.M."/>
            <person name="Armitage A.D."/>
            <person name="Sobczyk M.K."/>
            <person name="Bates H.J."/>
            <person name="Dunwell J.M."/>
            <person name="Nellist C.F."/>
            <person name="Harrison R.J."/>
        </authorList>
    </citation>
    <scope>NUCLEOTIDE SEQUENCE [LARGE SCALE GENOMIC DNA]</scope>
    <source>
        <strain evidence="2 3">SCRP324</strain>
    </source>
</reference>
<gene>
    <name evidence="2" type="ORF">PR002_g16121</name>
</gene>
<proteinExistence type="predicted"/>
<evidence type="ECO:0000313" key="3">
    <source>
        <dbReference type="Proteomes" id="UP000435112"/>
    </source>
</evidence>
<evidence type="ECO:0000256" key="1">
    <source>
        <dbReference type="SAM" id="MobiDB-lite"/>
    </source>
</evidence>